<reference evidence="1" key="1">
    <citation type="submission" date="2021-05" db="EMBL/GenBank/DDBJ databases">
        <title>Energy efficiency and biological interactions define the core microbiome of deep oligotrophic groundwater.</title>
        <authorList>
            <person name="Mehrshad M."/>
            <person name="Lopez-Fernandez M."/>
            <person name="Bell E."/>
            <person name="Bernier-Latmani R."/>
            <person name="Bertilsson S."/>
            <person name="Dopson M."/>
        </authorList>
    </citation>
    <scope>NUCLEOTIDE SEQUENCE</scope>
    <source>
        <strain evidence="1">Modern_marine.mb.64</strain>
    </source>
</reference>
<dbReference type="EMBL" id="JAHJDP010000087">
    <property type="protein sequence ID" value="MBU2692317.1"/>
    <property type="molecule type" value="Genomic_DNA"/>
</dbReference>
<sequence length="85" mass="9743">MKDTPSAVQARFHRQLLARSAEERLGMACRMFSTAKKLAQAAIDKTGIRSRSEINVMLFLRMYGQDFGEAERNKILAWLRATEPR</sequence>
<evidence type="ECO:0000313" key="1">
    <source>
        <dbReference type="EMBL" id="MBU2692317.1"/>
    </source>
</evidence>
<gene>
    <name evidence="1" type="ORF">KJ970_15450</name>
</gene>
<name>A0A948W4K3_UNCEI</name>
<dbReference type="AlphaFoldDB" id="A0A948W4K3"/>
<organism evidence="1 2">
    <name type="scientific">Eiseniibacteriota bacterium</name>
    <dbReference type="NCBI Taxonomy" id="2212470"/>
    <lineage>
        <taxon>Bacteria</taxon>
        <taxon>Candidatus Eiseniibacteriota</taxon>
    </lineage>
</organism>
<accession>A0A948W4K3</accession>
<proteinExistence type="predicted"/>
<comment type="caution">
    <text evidence="1">The sequence shown here is derived from an EMBL/GenBank/DDBJ whole genome shotgun (WGS) entry which is preliminary data.</text>
</comment>
<dbReference type="Proteomes" id="UP000777784">
    <property type="component" value="Unassembled WGS sequence"/>
</dbReference>
<protein>
    <submittedName>
        <fullName evidence="1">Uncharacterized protein</fullName>
    </submittedName>
</protein>
<evidence type="ECO:0000313" key="2">
    <source>
        <dbReference type="Proteomes" id="UP000777784"/>
    </source>
</evidence>